<dbReference type="GO" id="GO:0006353">
    <property type="term" value="P:DNA-templated transcription termination"/>
    <property type="evidence" value="ECO:0007669"/>
    <property type="project" value="UniProtKB-KW"/>
</dbReference>
<dbReference type="SMART" id="SM00733">
    <property type="entry name" value="Mterf"/>
    <property type="match status" value="1"/>
</dbReference>
<dbReference type="Proteomes" id="UP000479710">
    <property type="component" value="Unassembled WGS sequence"/>
</dbReference>
<dbReference type="Gene3D" id="1.25.70.10">
    <property type="entry name" value="Transcription termination factor 3, mitochondrial"/>
    <property type="match status" value="1"/>
</dbReference>
<keyword evidence="5" id="KW-1185">Reference proteome</keyword>
<dbReference type="PANTHER" id="PTHR13068:SF102">
    <property type="entry name" value="OS11G0246100 PROTEIN"/>
    <property type="match status" value="1"/>
</dbReference>
<evidence type="ECO:0000313" key="5">
    <source>
        <dbReference type="Proteomes" id="UP000479710"/>
    </source>
</evidence>
<evidence type="ECO:0000256" key="1">
    <source>
        <dbReference type="ARBA" id="ARBA00007692"/>
    </source>
</evidence>
<evidence type="ECO:0000313" key="4">
    <source>
        <dbReference type="EMBL" id="KAF0899884.1"/>
    </source>
</evidence>
<comment type="similarity">
    <text evidence="1">Belongs to the mTERF family.</text>
</comment>
<dbReference type="PANTHER" id="PTHR13068">
    <property type="entry name" value="CGI-12 PROTEIN-RELATED"/>
    <property type="match status" value="1"/>
</dbReference>
<dbReference type="OrthoDB" id="637682at2759"/>
<keyword evidence="2" id="KW-0806">Transcription termination</keyword>
<sequence length="189" mass="20313">MAPTQCLALPALKASKKVYHLKSASKPDTVLAILSGIGLSRADLALRIASLRDLVGLSDPQIGSFLAGGARGLQACDVAPRLEFGIPFLGFFEMLLKILKRNNAMVSSSLEKVIKPNIALLLECGLSVCDIVHMSQTAARVLTLNPERLKVVVQRAEKLRMPGYSWTCKNIVATVARSNEGIIAEGWSS</sequence>
<reference evidence="4 5" key="1">
    <citation type="submission" date="2019-11" db="EMBL/GenBank/DDBJ databases">
        <title>Whole genome sequence of Oryza granulata.</title>
        <authorList>
            <person name="Li W."/>
        </authorList>
    </citation>
    <scope>NUCLEOTIDE SEQUENCE [LARGE SCALE GENOMIC DNA]</scope>
    <source>
        <strain evidence="5">cv. Menghai</strain>
        <tissue evidence="4">Leaf</tissue>
    </source>
</reference>
<dbReference type="GO" id="GO:0003676">
    <property type="term" value="F:nucleic acid binding"/>
    <property type="evidence" value="ECO:0007669"/>
    <property type="project" value="InterPro"/>
</dbReference>
<accession>A0A6G1CJE6</accession>
<name>A0A6G1CJE6_9ORYZ</name>
<protein>
    <submittedName>
        <fullName evidence="4">Uncharacterized protein</fullName>
    </submittedName>
</protein>
<evidence type="ECO:0000256" key="2">
    <source>
        <dbReference type="ARBA" id="ARBA00022472"/>
    </source>
</evidence>
<evidence type="ECO:0000256" key="3">
    <source>
        <dbReference type="ARBA" id="ARBA00022946"/>
    </source>
</evidence>
<keyword evidence="2" id="KW-0804">Transcription</keyword>
<dbReference type="InterPro" id="IPR038538">
    <property type="entry name" value="MTERF_sf"/>
</dbReference>
<gene>
    <name evidence="4" type="ORF">E2562_025126</name>
</gene>
<keyword evidence="3" id="KW-0809">Transit peptide</keyword>
<organism evidence="4 5">
    <name type="scientific">Oryza meyeriana var. granulata</name>
    <dbReference type="NCBI Taxonomy" id="110450"/>
    <lineage>
        <taxon>Eukaryota</taxon>
        <taxon>Viridiplantae</taxon>
        <taxon>Streptophyta</taxon>
        <taxon>Embryophyta</taxon>
        <taxon>Tracheophyta</taxon>
        <taxon>Spermatophyta</taxon>
        <taxon>Magnoliopsida</taxon>
        <taxon>Liliopsida</taxon>
        <taxon>Poales</taxon>
        <taxon>Poaceae</taxon>
        <taxon>BOP clade</taxon>
        <taxon>Oryzoideae</taxon>
        <taxon>Oryzeae</taxon>
        <taxon>Oryzinae</taxon>
        <taxon>Oryza</taxon>
        <taxon>Oryza meyeriana</taxon>
    </lineage>
</organism>
<keyword evidence="2" id="KW-0805">Transcription regulation</keyword>
<dbReference type="EMBL" id="SPHZ02000009">
    <property type="protein sequence ID" value="KAF0899884.1"/>
    <property type="molecule type" value="Genomic_DNA"/>
</dbReference>
<comment type="caution">
    <text evidence="4">The sequence shown here is derived from an EMBL/GenBank/DDBJ whole genome shotgun (WGS) entry which is preliminary data.</text>
</comment>
<dbReference type="AlphaFoldDB" id="A0A6G1CJE6"/>
<proteinExistence type="inferred from homology"/>
<dbReference type="InterPro" id="IPR003690">
    <property type="entry name" value="MTERF"/>
</dbReference>